<comment type="caution">
    <text evidence="1">The sequence shown here is derived from an EMBL/GenBank/DDBJ whole genome shotgun (WGS) entry which is preliminary data.</text>
</comment>
<name>A0A4Y2R398_ARAVE</name>
<dbReference type="EMBL" id="BGPR01015652">
    <property type="protein sequence ID" value="GBN70093.1"/>
    <property type="molecule type" value="Genomic_DNA"/>
</dbReference>
<dbReference type="Proteomes" id="UP000499080">
    <property type="component" value="Unassembled WGS sequence"/>
</dbReference>
<accession>A0A4Y2R398</accession>
<proteinExistence type="predicted"/>
<evidence type="ECO:0000313" key="1">
    <source>
        <dbReference type="EMBL" id="GBN70093.1"/>
    </source>
</evidence>
<protein>
    <submittedName>
        <fullName evidence="1">Uncharacterized protein</fullName>
    </submittedName>
</protein>
<reference evidence="1 2" key="1">
    <citation type="journal article" date="2019" name="Sci. Rep.">
        <title>Orb-weaving spider Araneus ventricosus genome elucidates the spidroin gene catalogue.</title>
        <authorList>
            <person name="Kono N."/>
            <person name="Nakamura H."/>
            <person name="Ohtoshi R."/>
            <person name="Moran D.A.P."/>
            <person name="Shinohara A."/>
            <person name="Yoshida Y."/>
            <person name="Fujiwara M."/>
            <person name="Mori M."/>
            <person name="Tomita M."/>
            <person name="Arakawa K."/>
        </authorList>
    </citation>
    <scope>NUCLEOTIDE SEQUENCE [LARGE SCALE GENOMIC DNA]</scope>
</reference>
<evidence type="ECO:0000313" key="2">
    <source>
        <dbReference type="Proteomes" id="UP000499080"/>
    </source>
</evidence>
<gene>
    <name evidence="1" type="ORF">AVEN_106665_1</name>
</gene>
<dbReference type="AlphaFoldDB" id="A0A4Y2R398"/>
<keyword evidence="2" id="KW-1185">Reference proteome</keyword>
<sequence>MTASTLIEWIQFTPAKVMTPMAAFFPEVASSWPVFAIKSNYGTRHSLTASYNIRHRLNKYHQCIFKLFLLTFKQEIHEGCSSPVGDIVPFLSPSI</sequence>
<organism evidence="1 2">
    <name type="scientific">Araneus ventricosus</name>
    <name type="common">Orbweaver spider</name>
    <name type="synonym">Epeira ventricosa</name>
    <dbReference type="NCBI Taxonomy" id="182803"/>
    <lineage>
        <taxon>Eukaryota</taxon>
        <taxon>Metazoa</taxon>
        <taxon>Ecdysozoa</taxon>
        <taxon>Arthropoda</taxon>
        <taxon>Chelicerata</taxon>
        <taxon>Arachnida</taxon>
        <taxon>Araneae</taxon>
        <taxon>Araneomorphae</taxon>
        <taxon>Entelegynae</taxon>
        <taxon>Araneoidea</taxon>
        <taxon>Araneidae</taxon>
        <taxon>Araneus</taxon>
    </lineage>
</organism>